<name>A0A975H5T0_9FLAO</name>
<dbReference type="PANTHER" id="PTHR30349:SF77">
    <property type="entry name" value="TYROSINE RECOMBINASE XERC"/>
    <property type="match status" value="1"/>
</dbReference>
<dbReference type="Proteomes" id="UP000663920">
    <property type="component" value="Chromosome"/>
</dbReference>
<dbReference type="Pfam" id="PF00589">
    <property type="entry name" value="Phage_integrase"/>
    <property type="match status" value="1"/>
</dbReference>
<keyword evidence="6 9" id="KW-0238">DNA-binding</keyword>
<dbReference type="GO" id="GO:0015074">
    <property type="term" value="P:DNA integration"/>
    <property type="evidence" value="ECO:0007669"/>
    <property type="project" value="UniProtKB-KW"/>
</dbReference>
<dbReference type="PANTHER" id="PTHR30349">
    <property type="entry name" value="PHAGE INTEGRASE-RELATED"/>
    <property type="match status" value="1"/>
</dbReference>
<evidence type="ECO:0000256" key="2">
    <source>
        <dbReference type="ARBA" id="ARBA00022490"/>
    </source>
</evidence>
<keyword evidence="3" id="KW-0132">Cell division</keyword>
<evidence type="ECO:0000256" key="9">
    <source>
        <dbReference type="PROSITE-ProRule" id="PRU01248"/>
    </source>
</evidence>
<proteinExistence type="predicted"/>
<dbReference type="GO" id="GO:0051301">
    <property type="term" value="P:cell division"/>
    <property type="evidence" value="ECO:0007669"/>
    <property type="project" value="UniProtKB-KW"/>
</dbReference>
<dbReference type="GO" id="GO:0005737">
    <property type="term" value="C:cytoplasm"/>
    <property type="evidence" value="ECO:0007669"/>
    <property type="project" value="UniProtKB-SubCell"/>
</dbReference>
<feature type="domain" description="Tyr recombinase" evidence="10">
    <location>
        <begin position="121"/>
        <end position="306"/>
    </location>
</feature>
<dbReference type="InterPro" id="IPR011010">
    <property type="entry name" value="DNA_brk_join_enz"/>
</dbReference>
<evidence type="ECO:0000256" key="5">
    <source>
        <dbReference type="ARBA" id="ARBA00022908"/>
    </source>
</evidence>
<keyword evidence="14" id="KW-1185">Reference proteome</keyword>
<organism evidence="13 14">
    <name type="scientific">Polaribacter cellanae</name>
    <dbReference type="NCBI Taxonomy" id="2818493"/>
    <lineage>
        <taxon>Bacteria</taxon>
        <taxon>Pseudomonadati</taxon>
        <taxon>Bacteroidota</taxon>
        <taxon>Flavobacteriia</taxon>
        <taxon>Flavobacteriales</taxon>
        <taxon>Flavobacteriaceae</taxon>
    </lineage>
</organism>
<feature type="domain" description="Core-binding (CB)" evidence="11">
    <location>
        <begin position="9"/>
        <end position="101"/>
    </location>
</feature>
<sequence length="306" mass="36646">MKQLKLQNTSYKVLLQSFTEWLDILGYAESTLYNLPNHIKEFFYWLEKKNINTLENIHTETIKDYYQHLQLRPNETRGGSLSKAYLNKHQQALKKFREYLQKHNYKGFRIHLKTEKDSNQKQVDILTQEEIKELFTTTNYSHQRDSFKLRDKALLVVFYSCGLRRNEVVHLDVSDVFFDKERIYVRKGKNYKERFIPINSYNIRILEDYIFEARPALNIYNSTEALFISQQGKRMQGQSMLNRLKEVIRKTENKELQEKQITLHTLRHSIATHLLQKEVHIEIISKFLGHSSLESTQIYTHLVKQL</sequence>
<dbReference type="RefSeq" id="WP_208076766.1">
    <property type="nucleotide sequence ID" value="NZ_CP071869.1"/>
</dbReference>
<evidence type="ECO:0000256" key="8">
    <source>
        <dbReference type="ARBA" id="ARBA00023306"/>
    </source>
</evidence>
<gene>
    <name evidence="12" type="ORF">J3359_10045</name>
    <name evidence="13" type="ORF">J3359_10095</name>
</gene>
<dbReference type="InterPro" id="IPR010998">
    <property type="entry name" value="Integrase_recombinase_N"/>
</dbReference>
<keyword evidence="5" id="KW-0229">DNA integration</keyword>
<dbReference type="InterPro" id="IPR050090">
    <property type="entry name" value="Tyrosine_recombinase_XerCD"/>
</dbReference>
<dbReference type="PROSITE" id="PS51898">
    <property type="entry name" value="TYR_RECOMBINASE"/>
    <property type="match status" value="1"/>
</dbReference>
<keyword evidence="4" id="KW-0159">Chromosome partition</keyword>
<keyword evidence="7" id="KW-0233">DNA recombination</keyword>
<evidence type="ECO:0000259" key="10">
    <source>
        <dbReference type="PROSITE" id="PS51898"/>
    </source>
</evidence>
<comment type="subcellular location">
    <subcellularLocation>
        <location evidence="1">Cytoplasm</location>
    </subcellularLocation>
</comment>
<dbReference type="KEGG" id="pcea:J3359_10095"/>
<evidence type="ECO:0000256" key="6">
    <source>
        <dbReference type="ARBA" id="ARBA00023125"/>
    </source>
</evidence>
<evidence type="ECO:0000256" key="3">
    <source>
        <dbReference type="ARBA" id="ARBA00022618"/>
    </source>
</evidence>
<dbReference type="InterPro" id="IPR013762">
    <property type="entry name" value="Integrase-like_cat_sf"/>
</dbReference>
<dbReference type="AlphaFoldDB" id="A0A975H5T0"/>
<evidence type="ECO:0000256" key="1">
    <source>
        <dbReference type="ARBA" id="ARBA00004496"/>
    </source>
</evidence>
<reference evidence="13 14" key="1">
    <citation type="submission" date="2021-03" db="EMBL/GenBank/DDBJ databases">
        <title>Complete genome of Polaribacter_sp.SM13.</title>
        <authorList>
            <person name="Jeong S.W."/>
            <person name="Bae J.W."/>
        </authorList>
    </citation>
    <scope>NUCLEOTIDE SEQUENCE [LARGE SCALE GENOMIC DNA]</scope>
    <source>
        <strain evidence="13 14">SM13</strain>
    </source>
</reference>
<evidence type="ECO:0000256" key="7">
    <source>
        <dbReference type="ARBA" id="ARBA00023172"/>
    </source>
</evidence>
<evidence type="ECO:0000259" key="11">
    <source>
        <dbReference type="PROSITE" id="PS51900"/>
    </source>
</evidence>
<evidence type="ECO:0000256" key="4">
    <source>
        <dbReference type="ARBA" id="ARBA00022829"/>
    </source>
</evidence>
<evidence type="ECO:0000313" key="12">
    <source>
        <dbReference type="EMBL" id="QTE21184.1"/>
    </source>
</evidence>
<dbReference type="InterPro" id="IPR044068">
    <property type="entry name" value="CB"/>
</dbReference>
<accession>A0A975H5T0</accession>
<dbReference type="EMBL" id="CP071869">
    <property type="protein sequence ID" value="QTE21194.1"/>
    <property type="molecule type" value="Genomic_DNA"/>
</dbReference>
<dbReference type="InterPro" id="IPR002104">
    <property type="entry name" value="Integrase_catalytic"/>
</dbReference>
<dbReference type="KEGG" id="pcea:J3359_10045"/>
<keyword evidence="2" id="KW-0963">Cytoplasm</keyword>
<evidence type="ECO:0000313" key="14">
    <source>
        <dbReference type="Proteomes" id="UP000663920"/>
    </source>
</evidence>
<dbReference type="Gene3D" id="1.10.150.130">
    <property type="match status" value="1"/>
</dbReference>
<dbReference type="SUPFAM" id="SSF56349">
    <property type="entry name" value="DNA breaking-rejoining enzymes"/>
    <property type="match status" value="1"/>
</dbReference>
<keyword evidence="8" id="KW-0131">Cell cycle</keyword>
<dbReference type="GO" id="GO:0006310">
    <property type="term" value="P:DNA recombination"/>
    <property type="evidence" value="ECO:0007669"/>
    <property type="project" value="UniProtKB-KW"/>
</dbReference>
<evidence type="ECO:0000313" key="13">
    <source>
        <dbReference type="EMBL" id="QTE21194.1"/>
    </source>
</evidence>
<dbReference type="Gene3D" id="1.10.443.10">
    <property type="entry name" value="Intergrase catalytic core"/>
    <property type="match status" value="1"/>
</dbReference>
<dbReference type="PROSITE" id="PS51900">
    <property type="entry name" value="CB"/>
    <property type="match status" value="1"/>
</dbReference>
<dbReference type="GO" id="GO:0003677">
    <property type="term" value="F:DNA binding"/>
    <property type="evidence" value="ECO:0007669"/>
    <property type="project" value="UniProtKB-UniRule"/>
</dbReference>
<dbReference type="GO" id="GO:0007059">
    <property type="term" value="P:chromosome segregation"/>
    <property type="evidence" value="ECO:0007669"/>
    <property type="project" value="UniProtKB-KW"/>
</dbReference>
<dbReference type="EMBL" id="CP071869">
    <property type="protein sequence ID" value="QTE21184.1"/>
    <property type="molecule type" value="Genomic_DNA"/>
</dbReference>
<protein>
    <submittedName>
        <fullName evidence="13">Tyrosine-type recombinase/integrase</fullName>
    </submittedName>
</protein>